<gene>
    <name evidence="1" type="ORF">COLO4_09214</name>
</gene>
<sequence length="49" mass="5436">MTLSPARLLVSSLPRQDALLPNRTDVAVDLGDLCRKDMVDIVRLSTLKE</sequence>
<comment type="caution">
    <text evidence="1">The sequence shown here is derived from an EMBL/GenBank/DDBJ whole genome shotgun (WGS) entry which is preliminary data.</text>
</comment>
<dbReference type="Proteomes" id="UP000187203">
    <property type="component" value="Unassembled WGS sequence"/>
</dbReference>
<proteinExistence type="predicted"/>
<reference evidence="2" key="1">
    <citation type="submission" date="2013-09" db="EMBL/GenBank/DDBJ databases">
        <title>Corchorus olitorius genome sequencing.</title>
        <authorList>
            <person name="Alam M."/>
            <person name="Haque M.S."/>
            <person name="Islam M.S."/>
            <person name="Emdad E.M."/>
            <person name="Islam M.M."/>
            <person name="Ahmed B."/>
            <person name="Halim A."/>
            <person name="Hossen Q.M.M."/>
            <person name="Hossain M.Z."/>
            <person name="Ahmed R."/>
            <person name="Khan M.M."/>
            <person name="Islam R."/>
            <person name="Rashid M.M."/>
            <person name="Khan S.A."/>
            <person name="Rahman M.S."/>
            <person name="Alam M."/>
            <person name="Yahiya A.S."/>
            <person name="Khan M.S."/>
            <person name="Azam M.S."/>
            <person name="Haque T."/>
            <person name="Lashkar M.Z.H."/>
            <person name="Akhand A.I."/>
            <person name="Morshed G."/>
            <person name="Roy S."/>
            <person name="Uddin K.S."/>
            <person name="Rabeya T."/>
            <person name="Hossain A.S."/>
            <person name="Chowdhury A."/>
            <person name="Snigdha A.R."/>
            <person name="Mortoza M.S."/>
            <person name="Matin S.A."/>
            <person name="Hoque S.M.E."/>
            <person name="Islam M.K."/>
            <person name="Roy D.K."/>
            <person name="Haider R."/>
            <person name="Moosa M.M."/>
            <person name="Elias S.M."/>
            <person name="Hasan A.M."/>
            <person name="Jahan S."/>
            <person name="Shafiuddin M."/>
            <person name="Mahmood N."/>
            <person name="Shommy N.S."/>
        </authorList>
    </citation>
    <scope>NUCLEOTIDE SEQUENCE [LARGE SCALE GENOMIC DNA]</scope>
    <source>
        <strain evidence="2">cv. O-4</strain>
    </source>
</reference>
<keyword evidence="2" id="KW-1185">Reference proteome</keyword>
<protein>
    <submittedName>
        <fullName evidence="1">Uncharacterized protein</fullName>
    </submittedName>
</protein>
<evidence type="ECO:0000313" key="1">
    <source>
        <dbReference type="EMBL" id="OMP04894.1"/>
    </source>
</evidence>
<organism evidence="1 2">
    <name type="scientific">Corchorus olitorius</name>
    <dbReference type="NCBI Taxonomy" id="93759"/>
    <lineage>
        <taxon>Eukaryota</taxon>
        <taxon>Viridiplantae</taxon>
        <taxon>Streptophyta</taxon>
        <taxon>Embryophyta</taxon>
        <taxon>Tracheophyta</taxon>
        <taxon>Spermatophyta</taxon>
        <taxon>Magnoliopsida</taxon>
        <taxon>eudicotyledons</taxon>
        <taxon>Gunneridae</taxon>
        <taxon>Pentapetalae</taxon>
        <taxon>rosids</taxon>
        <taxon>malvids</taxon>
        <taxon>Malvales</taxon>
        <taxon>Malvaceae</taxon>
        <taxon>Grewioideae</taxon>
        <taxon>Apeibeae</taxon>
        <taxon>Corchorus</taxon>
    </lineage>
</organism>
<dbReference type="EMBL" id="AWUE01014145">
    <property type="protein sequence ID" value="OMP04894.1"/>
    <property type="molecule type" value="Genomic_DNA"/>
</dbReference>
<dbReference type="AlphaFoldDB" id="A0A1R3KCX0"/>
<accession>A0A1R3KCX0</accession>
<evidence type="ECO:0000313" key="2">
    <source>
        <dbReference type="Proteomes" id="UP000187203"/>
    </source>
</evidence>
<name>A0A1R3KCX0_9ROSI</name>